<dbReference type="InterPro" id="IPR002213">
    <property type="entry name" value="UDP_glucos_trans"/>
</dbReference>
<accession>A0ABP7Z5R2</accession>
<organism evidence="1 2">
    <name type="scientific">Actinomadura keratinilytica</name>
    <dbReference type="NCBI Taxonomy" id="547461"/>
    <lineage>
        <taxon>Bacteria</taxon>
        <taxon>Bacillati</taxon>
        <taxon>Actinomycetota</taxon>
        <taxon>Actinomycetes</taxon>
        <taxon>Streptosporangiales</taxon>
        <taxon>Thermomonosporaceae</taxon>
        <taxon>Actinomadura</taxon>
    </lineage>
</organism>
<dbReference type="CDD" id="cd03784">
    <property type="entry name" value="GT1_Gtf-like"/>
    <property type="match status" value="1"/>
</dbReference>
<dbReference type="PANTHER" id="PTHR48050:SF13">
    <property type="entry name" value="STEROL 3-BETA-GLUCOSYLTRANSFERASE UGT80A2"/>
    <property type="match status" value="1"/>
</dbReference>
<gene>
    <name evidence="1" type="ORF">GCM10022416_41520</name>
</gene>
<dbReference type="PANTHER" id="PTHR48050">
    <property type="entry name" value="STEROL 3-BETA-GLUCOSYLTRANSFERASE"/>
    <property type="match status" value="1"/>
</dbReference>
<dbReference type="EMBL" id="BAABDO010000069">
    <property type="protein sequence ID" value="GAA4147835.1"/>
    <property type="molecule type" value="Genomic_DNA"/>
</dbReference>
<comment type="caution">
    <text evidence="1">The sequence shown here is derived from an EMBL/GenBank/DDBJ whole genome shotgun (WGS) entry which is preliminary data.</text>
</comment>
<sequence length="195" mass="20657">MHDETFDDRYAFVGPTRLPAAQDWTPPGRPLVLVSLGTIISRPDLFRTCVQAFADEPYHVVMSVGRGIDPADLGPLPANIEAHRHVPQPAVLAHADAFVTHTGMNSAMESLAAAVPMVAIPHTPEEQTTADRIAALGLGSTIAPADATAERLREAVRALLDDPGVRQRLRALQDDLRAAGGAPCAADAIEARLPG</sequence>
<dbReference type="Gene3D" id="3.40.50.2000">
    <property type="entry name" value="Glycogen Phosphorylase B"/>
    <property type="match status" value="2"/>
</dbReference>
<dbReference type="Proteomes" id="UP001500266">
    <property type="component" value="Unassembled WGS sequence"/>
</dbReference>
<dbReference type="SUPFAM" id="SSF53756">
    <property type="entry name" value="UDP-Glycosyltransferase/glycogen phosphorylase"/>
    <property type="match status" value="1"/>
</dbReference>
<dbReference type="RefSeq" id="WP_345023142.1">
    <property type="nucleotide sequence ID" value="NZ_BAABDO010000069.1"/>
</dbReference>
<protein>
    <submittedName>
        <fullName evidence="1">Uncharacterized protein</fullName>
    </submittedName>
</protein>
<dbReference type="Pfam" id="PF00201">
    <property type="entry name" value="UDPGT"/>
    <property type="match status" value="1"/>
</dbReference>
<evidence type="ECO:0000313" key="1">
    <source>
        <dbReference type="EMBL" id="GAA4147835.1"/>
    </source>
</evidence>
<reference evidence="2" key="1">
    <citation type="journal article" date="2019" name="Int. J. Syst. Evol. Microbiol.">
        <title>The Global Catalogue of Microorganisms (GCM) 10K type strain sequencing project: providing services to taxonomists for standard genome sequencing and annotation.</title>
        <authorList>
            <consortium name="The Broad Institute Genomics Platform"/>
            <consortium name="The Broad Institute Genome Sequencing Center for Infectious Disease"/>
            <person name="Wu L."/>
            <person name="Ma J."/>
        </authorList>
    </citation>
    <scope>NUCLEOTIDE SEQUENCE [LARGE SCALE GENOMIC DNA]</scope>
    <source>
        <strain evidence="2">JCM 17316</strain>
    </source>
</reference>
<name>A0ABP7Z5R2_9ACTN</name>
<proteinExistence type="predicted"/>
<keyword evidence="2" id="KW-1185">Reference proteome</keyword>
<dbReference type="InterPro" id="IPR050426">
    <property type="entry name" value="Glycosyltransferase_28"/>
</dbReference>
<evidence type="ECO:0000313" key="2">
    <source>
        <dbReference type="Proteomes" id="UP001500266"/>
    </source>
</evidence>